<dbReference type="GO" id="GO:0003961">
    <property type="term" value="F:O-acetylhomoserine aminocarboxypropyltransferase activity"/>
    <property type="evidence" value="ECO:0007669"/>
    <property type="project" value="UniProtKB-EC"/>
</dbReference>
<dbReference type="GO" id="GO:0071269">
    <property type="term" value="P:L-homocysteine biosynthetic process"/>
    <property type="evidence" value="ECO:0007669"/>
    <property type="project" value="TreeGrafter"/>
</dbReference>
<dbReference type="PANTHER" id="PTHR43797:SF2">
    <property type="entry name" value="HOMOCYSTEINE_CYSTEINE SYNTHASE"/>
    <property type="match status" value="1"/>
</dbReference>
<dbReference type="GO" id="GO:0004124">
    <property type="term" value="F:cysteine synthase activity"/>
    <property type="evidence" value="ECO:0007669"/>
    <property type="project" value="TreeGrafter"/>
</dbReference>
<evidence type="ECO:0000256" key="1">
    <source>
        <dbReference type="ARBA" id="ARBA00001933"/>
    </source>
</evidence>
<keyword evidence="9" id="KW-0456">Lyase</keyword>
<dbReference type="InterPro" id="IPR054542">
    <property type="entry name" value="Cys_met_metab_PP"/>
</dbReference>
<dbReference type="GO" id="GO:0005737">
    <property type="term" value="C:cytoplasm"/>
    <property type="evidence" value="ECO:0007669"/>
    <property type="project" value="TreeGrafter"/>
</dbReference>
<dbReference type="SUPFAM" id="SSF53383">
    <property type="entry name" value="PLP-dependent transferases"/>
    <property type="match status" value="1"/>
</dbReference>
<dbReference type="InterPro" id="IPR000277">
    <property type="entry name" value="Cys/Met-Metab_PyrdxlP-dep_enz"/>
</dbReference>
<sequence>MSSPVPRTSDHRFGFRTRALHAGAIPDTATGARAVPIYQTTSFVFSDTADAANLFALQKYGNIYSRLGNPTVAAFEERIASLEGGIGAVATASGMAAEFITFAALVGAGDHVVASAQLYGGTVTQLDVTLRRFGVDTTFVAGTEPADYAAAIRPETKVVYTEVVANPSGEIADLAGLAEVAHAAGVPLVVDATLSTPYLVRPIEHGADIVIHSATKFLGGHGTTLGGVVVESGRFDWGNGKFPQMTEPVPSYNGVKWWENFGEYGFLTKLRSEQLRDIGPSLSAQSAFQLLQGVETLPQRLDAHLANARAVAEWLQADPRVTAVHWAGLPSHPHHDRAARYLPLGPGSVFAFRLAATPDREGREVGRRFIEELQLASHLANVGDARTLVIHPASTTHQQLSAEQLAAAGVPEDLVRISVGLEDPEDILWDLDQALTAATAPAPTGTLDRTVDGPDRHADGVSARTVHSAAAAAGAADTCALPEATR</sequence>
<evidence type="ECO:0000313" key="10">
    <source>
        <dbReference type="Proteomes" id="UP000321723"/>
    </source>
</evidence>
<dbReference type="PROSITE" id="PS00868">
    <property type="entry name" value="CYS_MET_METAB_PP"/>
    <property type="match status" value="1"/>
</dbReference>
<dbReference type="InterPro" id="IPR015421">
    <property type="entry name" value="PyrdxlP-dep_Trfase_major"/>
</dbReference>
<dbReference type="NCBIfam" id="TIGR01326">
    <property type="entry name" value="OAH_OAS_sulfhy"/>
    <property type="match status" value="1"/>
</dbReference>
<dbReference type="FunFam" id="3.40.640.10:FF:000035">
    <property type="entry name" value="O-succinylhomoserine sulfhydrylase"/>
    <property type="match status" value="1"/>
</dbReference>
<keyword evidence="4 5" id="KW-0663">Pyridoxal phosphate</keyword>
<keyword evidence="10" id="KW-1185">Reference proteome</keyword>
<feature type="region of interest" description="Disordered" evidence="7">
    <location>
        <begin position="440"/>
        <end position="459"/>
    </location>
</feature>
<evidence type="ECO:0000256" key="3">
    <source>
        <dbReference type="ARBA" id="ARBA00022679"/>
    </source>
</evidence>
<dbReference type="EC" id="2.5.1.49" evidence="9"/>
<dbReference type="EMBL" id="JACHDN010000001">
    <property type="protein sequence ID" value="MBB5471435.1"/>
    <property type="molecule type" value="Genomic_DNA"/>
</dbReference>
<evidence type="ECO:0000256" key="6">
    <source>
        <dbReference type="RuleBase" id="RU362118"/>
    </source>
</evidence>
<evidence type="ECO:0000313" key="9">
    <source>
        <dbReference type="EMBL" id="MBB5471435.1"/>
    </source>
</evidence>
<dbReference type="RefSeq" id="WP_146835631.1">
    <property type="nucleotide sequence ID" value="NZ_BJVQ01000013.1"/>
</dbReference>
<dbReference type="GO" id="GO:0006535">
    <property type="term" value="P:cysteine biosynthetic process from serine"/>
    <property type="evidence" value="ECO:0007669"/>
    <property type="project" value="TreeGrafter"/>
</dbReference>
<proteinExistence type="inferred from homology"/>
<protein>
    <submittedName>
        <fullName evidence="9">O-acetylhomoserine (Thiol)-lyase</fullName>
        <ecNumber evidence="9">2.5.1.49</ecNumber>
    </submittedName>
    <submittedName>
        <fullName evidence="8">O-acetylhomoserine aminocarboxypropyltransferase</fullName>
    </submittedName>
</protein>
<dbReference type="AlphaFoldDB" id="A0A511FAL5"/>
<dbReference type="GO" id="GO:0019346">
    <property type="term" value="P:transsulfuration"/>
    <property type="evidence" value="ECO:0007669"/>
    <property type="project" value="InterPro"/>
</dbReference>
<dbReference type="Pfam" id="PF01053">
    <property type="entry name" value="Cys_Met_Meta_PP"/>
    <property type="match status" value="1"/>
</dbReference>
<dbReference type="EMBL" id="BJVQ01000013">
    <property type="protein sequence ID" value="GEL46265.1"/>
    <property type="molecule type" value="Genomic_DNA"/>
</dbReference>
<dbReference type="Proteomes" id="UP000321723">
    <property type="component" value="Unassembled WGS sequence"/>
</dbReference>
<name>A0A511FAL5_9CELL</name>
<comment type="similarity">
    <text evidence="2 6">Belongs to the trans-sulfuration enzymes family.</text>
</comment>
<comment type="cofactor">
    <cofactor evidence="1 6">
        <name>pyridoxal 5'-phosphate</name>
        <dbReference type="ChEBI" id="CHEBI:597326"/>
    </cofactor>
</comment>
<dbReference type="PANTHER" id="PTHR43797">
    <property type="entry name" value="HOMOCYSTEINE/CYSTEINE SYNTHASE"/>
    <property type="match status" value="1"/>
</dbReference>
<dbReference type="Gene3D" id="3.90.1150.10">
    <property type="entry name" value="Aspartate Aminotransferase, domain 1"/>
    <property type="match status" value="1"/>
</dbReference>
<feature type="modified residue" description="N6-(pyridoxal phosphate)lysine" evidence="5">
    <location>
        <position position="216"/>
    </location>
</feature>
<reference evidence="9 11" key="2">
    <citation type="submission" date="2020-08" db="EMBL/GenBank/DDBJ databases">
        <title>Sequencing the genomes of 1000 actinobacteria strains.</title>
        <authorList>
            <person name="Klenk H.-P."/>
        </authorList>
    </citation>
    <scope>NUCLEOTIDE SEQUENCE [LARGE SCALE GENOMIC DNA]</scope>
    <source>
        <strain evidence="9 11">DSM 9581</strain>
    </source>
</reference>
<dbReference type="OrthoDB" id="4966611at2"/>
<dbReference type="CDD" id="cd00614">
    <property type="entry name" value="CGS_like"/>
    <property type="match status" value="1"/>
</dbReference>
<evidence type="ECO:0000313" key="11">
    <source>
        <dbReference type="Proteomes" id="UP000564629"/>
    </source>
</evidence>
<dbReference type="GO" id="GO:0030170">
    <property type="term" value="F:pyridoxal phosphate binding"/>
    <property type="evidence" value="ECO:0007669"/>
    <property type="project" value="InterPro"/>
</dbReference>
<dbReference type="PIRSF" id="PIRSF001434">
    <property type="entry name" value="CGS"/>
    <property type="match status" value="1"/>
</dbReference>
<comment type="caution">
    <text evidence="8">The sequence shown here is derived from an EMBL/GenBank/DDBJ whole genome shotgun (WGS) entry which is preliminary data.</text>
</comment>
<evidence type="ECO:0000256" key="5">
    <source>
        <dbReference type="PIRSR" id="PIRSR001434-2"/>
    </source>
</evidence>
<accession>A0A511FAL5</accession>
<organism evidence="8 10">
    <name type="scientific">Cellulomonas hominis</name>
    <dbReference type="NCBI Taxonomy" id="156981"/>
    <lineage>
        <taxon>Bacteria</taxon>
        <taxon>Bacillati</taxon>
        <taxon>Actinomycetota</taxon>
        <taxon>Actinomycetes</taxon>
        <taxon>Micrococcales</taxon>
        <taxon>Cellulomonadaceae</taxon>
        <taxon>Cellulomonas</taxon>
    </lineage>
</organism>
<dbReference type="Gene3D" id="3.40.640.10">
    <property type="entry name" value="Type I PLP-dependent aspartate aminotransferase-like (Major domain)"/>
    <property type="match status" value="1"/>
</dbReference>
<dbReference type="GO" id="GO:0016829">
    <property type="term" value="F:lyase activity"/>
    <property type="evidence" value="ECO:0007669"/>
    <property type="project" value="UniProtKB-KW"/>
</dbReference>
<evidence type="ECO:0000256" key="7">
    <source>
        <dbReference type="SAM" id="MobiDB-lite"/>
    </source>
</evidence>
<dbReference type="InterPro" id="IPR006235">
    <property type="entry name" value="OAc-hSer/O-AcSer_sulfhydrylase"/>
</dbReference>
<reference evidence="8 10" key="1">
    <citation type="submission" date="2019-07" db="EMBL/GenBank/DDBJ databases">
        <title>Whole genome shotgun sequence of Cellulomonas hominis NBRC 16055.</title>
        <authorList>
            <person name="Hosoyama A."/>
            <person name="Uohara A."/>
            <person name="Ohji S."/>
            <person name="Ichikawa N."/>
        </authorList>
    </citation>
    <scope>NUCLEOTIDE SEQUENCE [LARGE SCALE GENOMIC DNA]</scope>
    <source>
        <strain evidence="8 10">NBRC 16055</strain>
    </source>
</reference>
<dbReference type="InterPro" id="IPR015424">
    <property type="entry name" value="PyrdxlP-dep_Trfase"/>
</dbReference>
<evidence type="ECO:0000256" key="2">
    <source>
        <dbReference type="ARBA" id="ARBA00009077"/>
    </source>
</evidence>
<keyword evidence="3 8" id="KW-0808">Transferase</keyword>
<dbReference type="Proteomes" id="UP000564629">
    <property type="component" value="Unassembled WGS sequence"/>
</dbReference>
<gene>
    <name evidence="8" type="ORF">CHO01_13810</name>
    <name evidence="9" type="ORF">HNR08_000171</name>
</gene>
<dbReference type="InterPro" id="IPR015422">
    <property type="entry name" value="PyrdxlP-dep_Trfase_small"/>
</dbReference>
<feature type="compositionally biased region" description="Basic and acidic residues" evidence="7">
    <location>
        <begin position="449"/>
        <end position="459"/>
    </location>
</feature>
<evidence type="ECO:0000313" key="8">
    <source>
        <dbReference type="EMBL" id="GEL46265.1"/>
    </source>
</evidence>
<evidence type="ECO:0000256" key="4">
    <source>
        <dbReference type="ARBA" id="ARBA00022898"/>
    </source>
</evidence>